<proteinExistence type="predicted"/>
<reference evidence="4" key="3">
    <citation type="submission" date="2015-04" db="UniProtKB">
        <authorList>
            <consortium name="EnsemblPlants"/>
        </authorList>
    </citation>
    <scope>IDENTIFICATION</scope>
    <source>
        <strain evidence="4">cv. Jemalong A17</strain>
    </source>
</reference>
<keyword evidence="5" id="KW-1185">Reference proteome</keyword>
<dbReference type="Proteomes" id="UP000002051">
    <property type="component" value="Unassembled WGS sequence"/>
</dbReference>
<evidence type="ECO:0000313" key="4">
    <source>
        <dbReference type="EnsemblPlants" id="AES59405"/>
    </source>
</evidence>
<feature type="chain" id="PRO_5014571909" description="Transmembrane protein" evidence="2">
    <location>
        <begin position="26"/>
        <end position="56"/>
    </location>
</feature>
<protein>
    <recommendedName>
        <fullName evidence="6">Transmembrane protein</fullName>
    </recommendedName>
</protein>
<evidence type="ECO:0000313" key="3">
    <source>
        <dbReference type="EMBL" id="AES59405.1"/>
    </source>
</evidence>
<dbReference type="AlphaFoldDB" id="G7I2D6"/>
<gene>
    <name evidence="3" type="ordered locus">MTR_1g019080</name>
</gene>
<dbReference type="EMBL" id="CM001217">
    <property type="protein sequence ID" value="AES59405.1"/>
    <property type="molecule type" value="Genomic_DNA"/>
</dbReference>
<dbReference type="PaxDb" id="3880-AES59405"/>
<keyword evidence="2" id="KW-0732">Signal</keyword>
<reference evidence="3 5" key="2">
    <citation type="journal article" date="2014" name="BMC Genomics">
        <title>An improved genome release (version Mt4.0) for the model legume Medicago truncatula.</title>
        <authorList>
            <person name="Tang H."/>
            <person name="Krishnakumar V."/>
            <person name="Bidwell S."/>
            <person name="Rosen B."/>
            <person name="Chan A."/>
            <person name="Zhou S."/>
            <person name="Gentzbittel L."/>
            <person name="Childs K.L."/>
            <person name="Yandell M."/>
            <person name="Gundlach H."/>
            <person name="Mayer K.F."/>
            <person name="Schwartz D.C."/>
            <person name="Town C.D."/>
        </authorList>
    </citation>
    <scope>GENOME REANNOTATION</scope>
    <source>
        <strain evidence="4 5">cv. Jemalong A17</strain>
    </source>
</reference>
<evidence type="ECO:0000256" key="2">
    <source>
        <dbReference type="SAM" id="SignalP"/>
    </source>
</evidence>
<name>G7I2D6_MEDTR</name>
<reference evidence="3 5" key="1">
    <citation type="journal article" date="2011" name="Nature">
        <title>The Medicago genome provides insight into the evolution of rhizobial symbioses.</title>
        <authorList>
            <person name="Young N.D."/>
            <person name="Debelle F."/>
            <person name="Oldroyd G.E."/>
            <person name="Geurts R."/>
            <person name="Cannon S.B."/>
            <person name="Udvardi M.K."/>
            <person name="Benedito V.A."/>
            <person name="Mayer K.F."/>
            <person name="Gouzy J."/>
            <person name="Schoof H."/>
            <person name="Van de Peer Y."/>
            <person name="Proost S."/>
            <person name="Cook D.R."/>
            <person name="Meyers B.C."/>
            <person name="Spannagl M."/>
            <person name="Cheung F."/>
            <person name="De Mita S."/>
            <person name="Krishnakumar V."/>
            <person name="Gundlach H."/>
            <person name="Zhou S."/>
            <person name="Mudge J."/>
            <person name="Bharti A.K."/>
            <person name="Murray J.D."/>
            <person name="Naoumkina M.A."/>
            <person name="Rosen B."/>
            <person name="Silverstein K.A."/>
            <person name="Tang H."/>
            <person name="Rombauts S."/>
            <person name="Zhao P.X."/>
            <person name="Zhou P."/>
            <person name="Barbe V."/>
            <person name="Bardou P."/>
            <person name="Bechner M."/>
            <person name="Bellec A."/>
            <person name="Berger A."/>
            <person name="Berges H."/>
            <person name="Bidwell S."/>
            <person name="Bisseling T."/>
            <person name="Choisne N."/>
            <person name="Couloux A."/>
            <person name="Denny R."/>
            <person name="Deshpande S."/>
            <person name="Dai X."/>
            <person name="Doyle J.J."/>
            <person name="Dudez A.M."/>
            <person name="Farmer A.D."/>
            <person name="Fouteau S."/>
            <person name="Franken C."/>
            <person name="Gibelin C."/>
            <person name="Gish J."/>
            <person name="Goldstein S."/>
            <person name="Gonzalez A.J."/>
            <person name="Green P.J."/>
            <person name="Hallab A."/>
            <person name="Hartog M."/>
            <person name="Hua A."/>
            <person name="Humphray S.J."/>
            <person name="Jeong D.H."/>
            <person name="Jing Y."/>
            <person name="Jocker A."/>
            <person name="Kenton S.M."/>
            <person name="Kim D.J."/>
            <person name="Klee K."/>
            <person name="Lai H."/>
            <person name="Lang C."/>
            <person name="Lin S."/>
            <person name="Macmil S.L."/>
            <person name="Magdelenat G."/>
            <person name="Matthews L."/>
            <person name="McCorrison J."/>
            <person name="Monaghan E.L."/>
            <person name="Mun J.H."/>
            <person name="Najar F.Z."/>
            <person name="Nicholson C."/>
            <person name="Noirot C."/>
            <person name="O'Bleness M."/>
            <person name="Paule C.R."/>
            <person name="Poulain J."/>
            <person name="Prion F."/>
            <person name="Qin B."/>
            <person name="Qu C."/>
            <person name="Retzel E.F."/>
            <person name="Riddle C."/>
            <person name="Sallet E."/>
            <person name="Samain S."/>
            <person name="Samson N."/>
            <person name="Sanders I."/>
            <person name="Saurat O."/>
            <person name="Scarpelli C."/>
            <person name="Schiex T."/>
            <person name="Segurens B."/>
            <person name="Severin A.J."/>
            <person name="Sherrier D.J."/>
            <person name="Shi R."/>
            <person name="Sims S."/>
            <person name="Singer S.R."/>
            <person name="Sinharoy S."/>
            <person name="Sterck L."/>
            <person name="Viollet A."/>
            <person name="Wang B.B."/>
            <person name="Wang K."/>
            <person name="Wang M."/>
            <person name="Wang X."/>
            <person name="Warfsmann J."/>
            <person name="Weissenbach J."/>
            <person name="White D.D."/>
            <person name="White J.D."/>
            <person name="Wiley G.B."/>
            <person name="Wincker P."/>
            <person name="Xing Y."/>
            <person name="Yang L."/>
            <person name="Yao Z."/>
            <person name="Ying F."/>
            <person name="Zhai J."/>
            <person name="Zhou L."/>
            <person name="Zuber A."/>
            <person name="Denarie J."/>
            <person name="Dixon R.A."/>
            <person name="May G.D."/>
            <person name="Schwartz D.C."/>
            <person name="Rogers J."/>
            <person name="Quetier F."/>
            <person name="Town C.D."/>
            <person name="Roe B.A."/>
        </authorList>
    </citation>
    <scope>NUCLEOTIDE SEQUENCE [LARGE SCALE GENOMIC DNA]</scope>
    <source>
        <strain evidence="3">A17</strain>
        <strain evidence="4 5">cv. Jemalong A17</strain>
    </source>
</reference>
<organism evidence="3 5">
    <name type="scientific">Medicago truncatula</name>
    <name type="common">Barrel medic</name>
    <name type="synonym">Medicago tribuloides</name>
    <dbReference type="NCBI Taxonomy" id="3880"/>
    <lineage>
        <taxon>Eukaryota</taxon>
        <taxon>Viridiplantae</taxon>
        <taxon>Streptophyta</taxon>
        <taxon>Embryophyta</taxon>
        <taxon>Tracheophyta</taxon>
        <taxon>Spermatophyta</taxon>
        <taxon>Magnoliopsida</taxon>
        <taxon>eudicotyledons</taxon>
        <taxon>Gunneridae</taxon>
        <taxon>Pentapetalae</taxon>
        <taxon>rosids</taxon>
        <taxon>fabids</taxon>
        <taxon>Fabales</taxon>
        <taxon>Fabaceae</taxon>
        <taxon>Papilionoideae</taxon>
        <taxon>50 kb inversion clade</taxon>
        <taxon>NPAAA clade</taxon>
        <taxon>Hologalegina</taxon>
        <taxon>IRL clade</taxon>
        <taxon>Trifolieae</taxon>
        <taxon>Medicago</taxon>
    </lineage>
</organism>
<evidence type="ECO:0008006" key="6">
    <source>
        <dbReference type="Google" id="ProtNLM"/>
    </source>
</evidence>
<feature type="region of interest" description="Disordered" evidence="1">
    <location>
        <begin position="36"/>
        <end position="56"/>
    </location>
</feature>
<feature type="signal peptide" evidence="2">
    <location>
        <begin position="1"/>
        <end position="25"/>
    </location>
</feature>
<dbReference type="EnsemblPlants" id="AES59405">
    <property type="protein sequence ID" value="AES59405"/>
    <property type="gene ID" value="MTR_1g019080"/>
</dbReference>
<evidence type="ECO:0000313" key="5">
    <source>
        <dbReference type="Proteomes" id="UP000002051"/>
    </source>
</evidence>
<evidence type="ECO:0000256" key="1">
    <source>
        <dbReference type="SAM" id="MobiDB-lite"/>
    </source>
</evidence>
<accession>G7I2D6</accession>
<sequence>MGGSAKELNDLILLFFILFDQSCYCGRKETKVEVKTETMKAQNGKKEKANAKEDLV</sequence>
<dbReference type="HOGENOM" id="CLU_3017212_0_0_1"/>